<keyword evidence="1" id="KW-0175">Coiled coil</keyword>
<dbReference type="Proteomes" id="UP000184085">
    <property type="component" value="Unassembled WGS sequence"/>
</dbReference>
<dbReference type="RefSeq" id="WP_072709041.1">
    <property type="nucleotide sequence ID" value="NZ_FMJB01000064.1"/>
</dbReference>
<sequence>MARKKKSGSLLAIAALFAVGGALKIGMTATEAIALVPDLKMPRSEEEPFVDYREEELKELFAALAKREAYNDRRTKELEEREAQIEAKLKTLEAKKAEAITLIEELQVENERLRRTMGMGETAAEDDLDKLTKVYEAMKPKDAAGLFVEMDMDFAAGFLGRMKAQSAAAIMGNLPSAKAYSISAILAGRNASWAETHGATAPSLVAGDSK</sequence>
<reference evidence="3" key="1">
    <citation type="submission" date="2016-09" db="EMBL/GenBank/DDBJ databases">
        <authorList>
            <person name="Wibberg D."/>
        </authorList>
    </citation>
    <scope>NUCLEOTIDE SEQUENCE [LARGE SCALE GENOMIC DNA]</scope>
</reference>
<evidence type="ECO:0000256" key="1">
    <source>
        <dbReference type="SAM" id="Coils"/>
    </source>
</evidence>
<proteinExistence type="predicted"/>
<dbReference type="EMBL" id="FMJB01000064">
    <property type="protein sequence ID" value="SCM69449.1"/>
    <property type="molecule type" value="Genomic_DNA"/>
</dbReference>
<evidence type="ECO:0000313" key="2">
    <source>
        <dbReference type="EMBL" id="SCM69449.1"/>
    </source>
</evidence>
<gene>
    <name evidence="2" type="ORF">KARMA_3688</name>
</gene>
<organism evidence="2 3">
    <name type="scientific">Donghicola eburneus</name>
    <dbReference type="NCBI Taxonomy" id="393278"/>
    <lineage>
        <taxon>Bacteria</taxon>
        <taxon>Pseudomonadati</taxon>
        <taxon>Pseudomonadota</taxon>
        <taxon>Alphaproteobacteria</taxon>
        <taxon>Rhodobacterales</taxon>
        <taxon>Roseobacteraceae</taxon>
        <taxon>Donghicola</taxon>
    </lineage>
</organism>
<dbReference type="SUPFAM" id="SSF158791">
    <property type="entry name" value="MgtE N-terminal domain-like"/>
    <property type="match status" value="1"/>
</dbReference>
<accession>A0A1M4N3R3</accession>
<name>A0A1M4N3R3_9RHOB</name>
<keyword evidence="3" id="KW-1185">Reference proteome</keyword>
<evidence type="ECO:0000313" key="3">
    <source>
        <dbReference type="Proteomes" id="UP000184085"/>
    </source>
</evidence>
<dbReference type="AlphaFoldDB" id="A0A1M4N3R3"/>
<feature type="coiled-coil region" evidence="1">
    <location>
        <begin position="75"/>
        <end position="116"/>
    </location>
</feature>
<evidence type="ECO:0008006" key="4">
    <source>
        <dbReference type="Google" id="ProtNLM"/>
    </source>
</evidence>
<protein>
    <recommendedName>
        <fullName evidence="4">Flagellar protein FlbB</fullName>
    </recommendedName>
</protein>